<keyword evidence="6 13" id="KW-0479">Metal-binding</keyword>
<dbReference type="InterPro" id="IPR006195">
    <property type="entry name" value="aa-tRNA-synth_II"/>
</dbReference>
<gene>
    <name evidence="13 15" type="primary">pheS</name>
    <name evidence="15" type="ORF">QHF89_15815</name>
</gene>
<reference evidence="15 16" key="1">
    <citation type="submission" date="2023-04" db="EMBL/GenBank/DDBJ databases">
        <title>The genome sequence of Polyangium sorediatum DSM14670.</title>
        <authorList>
            <person name="Zhang X."/>
        </authorList>
    </citation>
    <scope>NUCLEOTIDE SEQUENCE [LARGE SCALE GENOMIC DNA]</scope>
    <source>
        <strain evidence="15 16">DSM 14670</strain>
    </source>
</reference>
<evidence type="ECO:0000256" key="2">
    <source>
        <dbReference type="ARBA" id="ARBA00010207"/>
    </source>
</evidence>
<keyword evidence="4 13" id="KW-0963">Cytoplasm</keyword>
<evidence type="ECO:0000256" key="7">
    <source>
        <dbReference type="ARBA" id="ARBA00022741"/>
    </source>
</evidence>
<dbReference type="Proteomes" id="UP001160301">
    <property type="component" value="Unassembled WGS sequence"/>
</dbReference>
<organism evidence="15 16">
    <name type="scientific">Polyangium sorediatum</name>
    <dbReference type="NCBI Taxonomy" id="889274"/>
    <lineage>
        <taxon>Bacteria</taxon>
        <taxon>Pseudomonadati</taxon>
        <taxon>Myxococcota</taxon>
        <taxon>Polyangia</taxon>
        <taxon>Polyangiales</taxon>
        <taxon>Polyangiaceae</taxon>
        <taxon>Polyangium</taxon>
    </lineage>
</organism>
<keyword evidence="8 13" id="KW-0067">ATP-binding</keyword>
<feature type="domain" description="Aminoacyl-transfer RNA synthetases class-II family profile" evidence="14">
    <location>
        <begin position="133"/>
        <end position="350"/>
    </location>
</feature>
<evidence type="ECO:0000256" key="6">
    <source>
        <dbReference type="ARBA" id="ARBA00022723"/>
    </source>
</evidence>
<evidence type="ECO:0000256" key="1">
    <source>
        <dbReference type="ARBA" id="ARBA00004496"/>
    </source>
</evidence>
<dbReference type="PANTHER" id="PTHR11538">
    <property type="entry name" value="PHENYLALANYL-TRNA SYNTHETASE"/>
    <property type="match status" value="1"/>
</dbReference>
<dbReference type="Pfam" id="PF02912">
    <property type="entry name" value="Phe_tRNA-synt_N"/>
    <property type="match status" value="1"/>
</dbReference>
<dbReference type="InterPro" id="IPR045864">
    <property type="entry name" value="aa-tRNA-synth_II/BPL/LPL"/>
</dbReference>
<evidence type="ECO:0000256" key="5">
    <source>
        <dbReference type="ARBA" id="ARBA00022598"/>
    </source>
</evidence>
<dbReference type="EC" id="6.1.1.20" evidence="13"/>
<comment type="subunit">
    <text evidence="3 13">Tetramer of two alpha and two beta subunits.</text>
</comment>
<evidence type="ECO:0000256" key="12">
    <source>
        <dbReference type="ARBA" id="ARBA00049255"/>
    </source>
</evidence>
<evidence type="ECO:0000313" key="16">
    <source>
        <dbReference type="Proteomes" id="UP001160301"/>
    </source>
</evidence>
<dbReference type="SUPFAM" id="SSF55681">
    <property type="entry name" value="Class II aaRS and biotin synthetases"/>
    <property type="match status" value="1"/>
</dbReference>
<dbReference type="Gene3D" id="3.30.930.10">
    <property type="entry name" value="Bira Bifunctional Protein, Domain 2"/>
    <property type="match status" value="1"/>
</dbReference>
<dbReference type="InterPro" id="IPR010978">
    <property type="entry name" value="tRNA-bd_arm"/>
</dbReference>
<comment type="catalytic activity">
    <reaction evidence="12 13">
        <text>tRNA(Phe) + L-phenylalanine + ATP = L-phenylalanyl-tRNA(Phe) + AMP + diphosphate + H(+)</text>
        <dbReference type="Rhea" id="RHEA:19413"/>
        <dbReference type="Rhea" id="RHEA-COMP:9668"/>
        <dbReference type="Rhea" id="RHEA-COMP:9699"/>
        <dbReference type="ChEBI" id="CHEBI:15378"/>
        <dbReference type="ChEBI" id="CHEBI:30616"/>
        <dbReference type="ChEBI" id="CHEBI:33019"/>
        <dbReference type="ChEBI" id="CHEBI:58095"/>
        <dbReference type="ChEBI" id="CHEBI:78442"/>
        <dbReference type="ChEBI" id="CHEBI:78531"/>
        <dbReference type="ChEBI" id="CHEBI:456215"/>
        <dbReference type="EC" id="6.1.1.20"/>
    </reaction>
</comment>
<comment type="similarity">
    <text evidence="2 13">Belongs to the class-II aminoacyl-tRNA synthetase family. Phe-tRNA synthetase alpha subunit type 1 subfamily.</text>
</comment>
<dbReference type="InterPro" id="IPR004188">
    <property type="entry name" value="Phe-tRNA_ligase_II_N"/>
</dbReference>
<keyword evidence="5 13" id="KW-0436">Ligase</keyword>
<evidence type="ECO:0000256" key="8">
    <source>
        <dbReference type="ARBA" id="ARBA00022840"/>
    </source>
</evidence>
<dbReference type="EMBL" id="JARZHI010000011">
    <property type="protein sequence ID" value="MDI1430962.1"/>
    <property type="molecule type" value="Genomic_DNA"/>
</dbReference>
<dbReference type="InterPro" id="IPR002319">
    <property type="entry name" value="Phenylalanyl-tRNA_Synthase"/>
</dbReference>
<dbReference type="InterPro" id="IPR004529">
    <property type="entry name" value="Phe-tRNA-synth_IIc_asu"/>
</dbReference>
<dbReference type="PROSITE" id="PS50862">
    <property type="entry name" value="AA_TRNA_LIGASE_II"/>
    <property type="match status" value="1"/>
</dbReference>
<comment type="cofactor">
    <cofactor evidence="13">
        <name>Mg(2+)</name>
        <dbReference type="ChEBI" id="CHEBI:18420"/>
    </cofactor>
    <text evidence="13">Binds 2 magnesium ions per tetramer.</text>
</comment>
<keyword evidence="7 13" id="KW-0547">Nucleotide-binding</keyword>
<evidence type="ECO:0000256" key="13">
    <source>
        <dbReference type="HAMAP-Rule" id="MF_00281"/>
    </source>
</evidence>
<keyword evidence="11 13" id="KW-0030">Aminoacyl-tRNA synthetase</keyword>
<dbReference type="SUPFAM" id="SSF46589">
    <property type="entry name" value="tRNA-binding arm"/>
    <property type="match status" value="1"/>
</dbReference>
<keyword evidence="9 13" id="KW-0460">Magnesium</keyword>
<evidence type="ECO:0000313" key="15">
    <source>
        <dbReference type="EMBL" id="MDI1430962.1"/>
    </source>
</evidence>
<dbReference type="PANTHER" id="PTHR11538:SF41">
    <property type="entry name" value="PHENYLALANINE--TRNA LIGASE, MITOCHONDRIAL"/>
    <property type="match status" value="1"/>
</dbReference>
<proteinExistence type="inferred from homology"/>
<accession>A0ABT6NRJ4</accession>
<feature type="binding site" evidence="13">
    <location>
        <position position="266"/>
    </location>
    <ligand>
        <name>Mg(2+)</name>
        <dbReference type="ChEBI" id="CHEBI:18420"/>
        <note>shared with beta subunit</note>
    </ligand>
</feature>
<comment type="subcellular location">
    <subcellularLocation>
        <location evidence="1 13">Cytoplasm</location>
    </subcellularLocation>
</comment>
<evidence type="ECO:0000256" key="9">
    <source>
        <dbReference type="ARBA" id="ARBA00022842"/>
    </source>
</evidence>
<dbReference type="GO" id="GO:0004826">
    <property type="term" value="F:phenylalanine-tRNA ligase activity"/>
    <property type="evidence" value="ECO:0007669"/>
    <property type="project" value="UniProtKB-EC"/>
</dbReference>
<evidence type="ECO:0000256" key="4">
    <source>
        <dbReference type="ARBA" id="ARBA00022490"/>
    </source>
</evidence>
<keyword evidence="16" id="KW-1185">Reference proteome</keyword>
<sequence length="356" mass="39549">MSAADPVQAIKAIEEGLSALGTRYRDAFAAATNEQALRLEHARVLGKKGELTAVLALMRHVPGDQKATVGSRVNSFKEEVEAAFEARLKAIARAAREAELRGLPYDLSLPGRLELGRGHFHPIAQVRDELLAIFRDLGFVAEAGPEIELEENNFTKLAFPPDHPATDMQDSFWLGPGLLLRTHTTTVQPREFLLRKPPLAVVMAGSVYRRDDDVTHSPMFHQIDGFLVDEKVSFAELQGVITAFIERLYGPGLPVRFRPSYFPFVEPGAEVDCGCVFCRQADGTYAGCRVCKHTGWLEVLGCGMIHPDVFRQCGIDPERYSGFAFGMGLDRLAMLRYGIPNIRLLFESDPRFLSQF</sequence>
<name>A0ABT6NRJ4_9BACT</name>
<keyword evidence="10 13" id="KW-0648">Protein biosynthesis</keyword>
<evidence type="ECO:0000256" key="11">
    <source>
        <dbReference type="ARBA" id="ARBA00023146"/>
    </source>
</evidence>
<comment type="caution">
    <text evidence="15">The sequence shown here is derived from an EMBL/GenBank/DDBJ whole genome shotgun (WGS) entry which is preliminary data.</text>
</comment>
<evidence type="ECO:0000259" key="14">
    <source>
        <dbReference type="PROSITE" id="PS50862"/>
    </source>
</evidence>
<dbReference type="RefSeq" id="WP_284720539.1">
    <property type="nucleotide sequence ID" value="NZ_JARZHI010000011.1"/>
</dbReference>
<dbReference type="HAMAP" id="MF_00281">
    <property type="entry name" value="Phe_tRNA_synth_alpha1"/>
    <property type="match status" value="1"/>
</dbReference>
<evidence type="ECO:0000256" key="3">
    <source>
        <dbReference type="ARBA" id="ARBA00011209"/>
    </source>
</evidence>
<dbReference type="Pfam" id="PF01409">
    <property type="entry name" value="tRNA-synt_2d"/>
    <property type="match status" value="1"/>
</dbReference>
<dbReference type="NCBIfam" id="TIGR00468">
    <property type="entry name" value="pheS"/>
    <property type="match status" value="1"/>
</dbReference>
<dbReference type="InterPro" id="IPR022911">
    <property type="entry name" value="Phe_tRNA_ligase_alpha1_bac"/>
</dbReference>
<dbReference type="CDD" id="cd00496">
    <property type="entry name" value="PheRS_alpha_core"/>
    <property type="match status" value="1"/>
</dbReference>
<protein>
    <recommendedName>
        <fullName evidence="13">Phenylalanine--tRNA ligase alpha subunit</fullName>
        <ecNumber evidence="13">6.1.1.20</ecNumber>
    </recommendedName>
    <alternativeName>
        <fullName evidence="13">Phenylalanyl-tRNA synthetase alpha subunit</fullName>
        <shortName evidence="13">PheRS</shortName>
    </alternativeName>
</protein>
<evidence type="ECO:0000256" key="10">
    <source>
        <dbReference type="ARBA" id="ARBA00022917"/>
    </source>
</evidence>